<accession>A0A336JNR1</accession>
<name>A0A336JNR1_9BRAD</name>
<dbReference type="Proteomes" id="UP000256343">
    <property type="component" value="Unassembled WGS sequence"/>
</dbReference>
<evidence type="ECO:0000256" key="2">
    <source>
        <dbReference type="SAM" id="Phobius"/>
    </source>
</evidence>
<keyword evidence="2" id="KW-0472">Membrane</keyword>
<feature type="region of interest" description="Disordered" evidence="1">
    <location>
        <begin position="47"/>
        <end position="69"/>
    </location>
</feature>
<reference evidence="3 6" key="2">
    <citation type="submission" date="2018-07" db="EMBL/GenBank/DDBJ databases">
        <title>Genomic Encyclopedia of Archaeal and Bacterial Type Strains, Phase II (KMG-II): from individual species to whole genera.</title>
        <authorList>
            <person name="Goeker M."/>
        </authorList>
    </citation>
    <scope>NUCLEOTIDE SEQUENCE [LARGE SCALE GENOMIC DNA]</scope>
    <source>
        <strain evidence="3 6">JA575</strain>
    </source>
</reference>
<feature type="transmembrane region" description="Helical" evidence="2">
    <location>
        <begin position="20"/>
        <end position="37"/>
    </location>
</feature>
<dbReference type="EMBL" id="QRDT01000007">
    <property type="protein sequence ID" value="RED37446.1"/>
    <property type="molecule type" value="Genomic_DNA"/>
</dbReference>
<feature type="compositionally biased region" description="Gly residues" evidence="1">
    <location>
        <begin position="60"/>
        <end position="69"/>
    </location>
</feature>
<gene>
    <name evidence="3" type="ORF">BJ125_10720</name>
    <name evidence="4" type="ORF">SAMN05892882_10720</name>
</gene>
<evidence type="ECO:0000313" key="5">
    <source>
        <dbReference type="Proteomes" id="UP000252631"/>
    </source>
</evidence>
<proteinExistence type="predicted"/>
<keyword evidence="6" id="KW-1185">Reference proteome</keyword>
<dbReference type="EMBL" id="UFQQ01000007">
    <property type="protein sequence ID" value="SSW90413.1"/>
    <property type="molecule type" value="Genomic_DNA"/>
</dbReference>
<evidence type="ECO:0000256" key="1">
    <source>
        <dbReference type="SAM" id="MobiDB-lite"/>
    </source>
</evidence>
<evidence type="ECO:0000313" key="4">
    <source>
        <dbReference type="EMBL" id="SSW90413.1"/>
    </source>
</evidence>
<reference evidence="4 5" key="1">
    <citation type="submission" date="2017-08" db="EMBL/GenBank/DDBJ databases">
        <authorList>
            <person name="de Groot N.N."/>
        </authorList>
    </citation>
    <scope>NUCLEOTIDE SEQUENCE [LARGE SCALE GENOMIC DNA]</scope>
    <source>
        <strain evidence="4 5">JA575</strain>
    </source>
</reference>
<dbReference type="AlphaFoldDB" id="A0A336JNR1"/>
<organism evidence="4 5">
    <name type="scientific">Rhodopseudomonas pentothenatexigens</name>
    <dbReference type="NCBI Taxonomy" id="999699"/>
    <lineage>
        <taxon>Bacteria</taxon>
        <taxon>Pseudomonadati</taxon>
        <taxon>Pseudomonadota</taxon>
        <taxon>Alphaproteobacteria</taxon>
        <taxon>Hyphomicrobiales</taxon>
        <taxon>Nitrobacteraceae</taxon>
        <taxon>Rhodopseudomonas</taxon>
    </lineage>
</organism>
<evidence type="ECO:0000313" key="6">
    <source>
        <dbReference type="Proteomes" id="UP000256343"/>
    </source>
</evidence>
<sequence length="69" mass="7049">MFNLLPNADAPLAGWAIENVGPLLLIAAAVLFAWFVFRRGDGTPFIDFGSTNESDSGDSCGDGSGGGGD</sequence>
<protein>
    <submittedName>
        <fullName evidence="4">Uncharacterized protein</fullName>
    </submittedName>
</protein>
<dbReference type="RefSeq" id="WP_114357514.1">
    <property type="nucleotide sequence ID" value="NZ_QRDT01000007.1"/>
</dbReference>
<dbReference type="Proteomes" id="UP000252631">
    <property type="component" value="Unassembled WGS sequence"/>
</dbReference>
<evidence type="ECO:0000313" key="3">
    <source>
        <dbReference type="EMBL" id="RED37446.1"/>
    </source>
</evidence>
<keyword evidence="2" id="KW-0812">Transmembrane</keyword>
<keyword evidence="2" id="KW-1133">Transmembrane helix</keyword>